<dbReference type="Proteomes" id="UP000314294">
    <property type="component" value="Unassembled WGS sequence"/>
</dbReference>
<proteinExistence type="predicted"/>
<reference evidence="1 2" key="1">
    <citation type="submission" date="2019-03" db="EMBL/GenBank/DDBJ databases">
        <title>First draft genome of Liparis tanakae, snailfish: a comprehensive survey of snailfish specific genes.</title>
        <authorList>
            <person name="Kim W."/>
            <person name="Song I."/>
            <person name="Jeong J.-H."/>
            <person name="Kim D."/>
            <person name="Kim S."/>
            <person name="Ryu S."/>
            <person name="Song J.Y."/>
            <person name="Lee S.K."/>
        </authorList>
    </citation>
    <scope>NUCLEOTIDE SEQUENCE [LARGE SCALE GENOMIC DNA]</scope>
    <source>
        <tissue evidence="1">Muscle</tissue>
    </source>
</reference>
<evidence type="ECO:0000313" key="1">
    <source>
        <dbReference type="EMBL" id="TNN31397.1"/>
    </source>
</evidence>
<organism evidence="1 2">
    <name type="scientific">Liparis tanakae</name>
    <name type="common">Tanaka's snailfish</name>
    <dbReference type="NCBI Taxonomy" id="230148"/>
    <lineage>
        <taxon>Eukaryota</taxon>
        <taxon>Metazoa</taxon>
        <taxon>Chordata</taxon>
        <taxon>Craniata</taxon>
        <taxon>Vertebrata</taxon>
        <taxon>Euteleostomi</taxon>
        <taxon>Actinopterygii</taxon>
        <taxon>Neopterygii</taxon>
        <taxon>Teleostei</taxon>
        <taxon>Neoteleostei</taxon>
        <taxon>Acanthomorphata</taxon>
        <taxon>Eupercaria</taxon>
        <taxon>Perciformes</taxon>
        <taxon>Cottioidei</taxon>
        <taxon>Cottales</taxon>
        <taxon>Liparidae</taxon>
        <taxon>Liparis</taxon>
    </lineage>
</organism>
<evidence type="ECO:0000313" key="2">
    <source>
        <dbReference type="Proteomes" id="UP000314294"/>
    </source>
</evidence>
<name>A0A4Z2ER43_9TELE</name>
<comment type="caution">
    <text evidence="1">The sequence shown here is derived from an EMBL/GenBank/DDBJ whole genome shotgun (WGS) entry which is preliminary data.</text>
</comment>
<dbReference type="EMBL" id="SRLO01003510">
    <property type="protein sequence ID" value="TNN31397.1"/>
    <property type="molecule type" value="Genomic_DNA"/>
</dbReference>
<protein>
    <submittedName>
        <fullName evidence="1">Uncharacterized protein</fullName>
    </submittedName>
</protein>
<dbReference type="AlphaFoldDB" id="A0A4Z2ER43"/>
<accession>A0A4Z2ER43</accession>
<keyword evidence="2" id="KW-1185">Reference proteome</keyword>
<gene>
    <name evidence="1" type="ORF">EYF80_058452</name>
</gene>
<sequence length="232" mass="24766">MPMQPFQKTAQEARVPVSPVLFLAFDQIWSDNTATGAKARGREGKTRAAGRTSRRDLGTAKVILFPLRIGVPQVGRGVGIEAAFEALGRSERRLIAARHSVPVVRRGGERPEGADAAVIQHADGRAVQVRWGKLVMEVEEGRRKVPVGESRRYSALAVVHRCKSVRAVVERQMDVFLDGNGDAERTRLLAGNGGVARGFGGGGQHHEGRGGQGVGQVGGALHLEGGPVEIHV</sequence>